<dbReference type="Proteomes" id="UP000680038">
    <property type="component" value="Unassembled WGS sequence"/>
</dbReference>
<evidence type="ECO:0000313" key="1">
    <source>
        <dbReference type="EMBL" id="CAG4992611.1"/>
    </source>
</evidence>
<protein>
    <submittedName>
        <fullName evidence="1">Uncharacterized protein</fullName>
    </submittedName>
</protein>
<dbReference type="AlphaFoldDB" id="A0A916N304"/>
<sequence>MINSAAMVSDFFKELNGSVKEQKAKAAGRD</sequence>
<organism evidence="1 2">
    <name type="scientific">Dyadobacter helix</name>
    <dbReference type="NCBI Taxonomy" id="2822344"/>
    <lineage>
        <taxon>Bacteria</taxon>
        <taxon>Pseudomonadati</taxon>
        <taxon>Bacteroidota</taxon>
        <taxon>Cytophagia</taxon>
        <taxon>Cytophagales</taxon>
        <taxon>Spirosomataceae</taxon>
        <taxon>Dyadobacter</taxon>
    </lineage>
</organism>
<accession>A0A916N304</accession>
<keyword evidence="2" id="KW-1185">Reference proteome</keyword>
<name>A0A916N304_9BACT</name>
<evidence type="ECO:0000313" key="2">
    <source>
        <dbReference type="Proteomes" id="UP000680038"/>
    </source>
</evidence>
<comment type="caution">
    <text evidence="1">The sequence shown here is derived from an EMBL/GenBank/DDBJ whole genome shotgun (WGS) entry which is preliminary data.</text>
</comment>
<proteinExistence type="predicted"/>
<gene>
    <name evidence="1" type="ORF">DYBT9275_00997</name>
</gene>
<dbReference type="EMBL" id="CAJRAF010000001">
    <property type="protein sequence ID" value="CAG4992611.1"/>
    <property type="molecule type" value="Genomic_DNA"/>
</dbReference>
<reference evidence="1" key="1">
    <citation type="submission" date="2021-04" db="EMBL/GenBank/DDBJ databases">
        <authorList>
            <person name="Rodrigo-Torres L."/>
            <person name="Arahal R. D."/>
            <person name="Lucena T."/>
        </authorList>
    </citation>
    <scope>NUCLEOTIDE SEQUENCE</scope>
    <source>
        <strain evidence="1">CECT 9275</strain>
    </source>
</reference>